<dbReference type="InterPro" id="IPR017972">
    <property type="entry name" value="Cyt_P450_CS"/>
</dbReference>
<dbReference type="GO" id="GO:0016712">
    <property type="term" value="F:oxidoreductase activity, acting on paired donors, with incorporation or reduction of molecular oxygen, reduced flavin or flavoprotein as one donor, and incorporation of one atom of oxygen"/>
    <property type="evidence" value="ECO:0007669"/>
    <property type="project" value="InterPro"/>
</dbReference>
<evidence type="ECO:0000256" key="7">
    <source>
        <dbReference type="ARBA" id="ARBA00022824"/>
    </source>
</evidence>
<dbReference type="GO" id="GO:0006805">
    <property type="term" value="P:xenobiotic metabolic process"/>
    <property type="evidence" value="ECO:0007669"/>
    <property type="project" value="TreeGrafter"/>
</dbReference>
<dbReference type="GeneID" id="129343555"/>
<dbReference type="Proteomes" id="UP001190640">
    <property type="component" value="Chromosome 15"/>
</dbReference>
<evidence type="ECO:0000256" key="2">
    <source>
        <dbReference type="ARBA" id="ARBA00004524"/>
    </source>
</evidence>
<dbReference type="InterPro" id="IPR036396">
    <property type="entry name" value="Cyt_P450_sf"/>
</dbReference>
<dbReference type="Gene3D" id="1.10.630.10">
    <property type="entry name" value="Cytochrome P450"/>
    <property type="match status" value="1"/>
</dbReference>
<keyword evidence="6 13" id="KW-0479">Metal-binding</keyword>
<name>A0AA97LH05_EUBMA</name>
<evidence type="ECO:0000256" key="3">
    <source>
        <dbReference type="ARBA" id="ARBA00004586"/>
    </source>
</evidence>
<accession>A0AA97LH05</accession>
<dbReference type="GO" id="GO:0005506">
    <property type="term" value="F:iron ion binding"/>
    <property type="evidence" value="ECO:0007669"/>
    <property type="project" value="InterPro"/>
</dbReference>
<dbReference type="CDD" id="cd11026">
    <property type="entry name" value="CYP2"/>
    <property type="match status" value="1"/>
</dbReference>
<keyword evidence="16" id="KW-0732">Signal</keyword>
<evidence type="ECO:0000256" key="14">
    <source>
        <dbReference type="RuleBase" id="RU000461"/>
    </source>
</evidence>
<evidence type="ECO:0000256" key="15">
    <source>
        <dbReference type="SAM" id="MobiDB-lite"/>
    </source>
</evidence>
<dbReference type="InterPro" id="IPR001128">
    <property type="entry name" value="Cyt_P450"/>
</dbReference>
<evidence type="ECO:0000256" key="8">
    <source>
        <dbReference type="ARBA" id="ARBA00022848"/>
    </source>
</evidence>
<feature type="region of interest" description="Disordered" evidence="15">
    <location>
        <begin position="493"/>
        <end position="532"/>
    </location>
</feature>
<evidence type="ECO:0000256" key="12">
    <source>
        <dbReference type="ARBA" id="ARBA00023136"/>
    </source>
</evidence>
<dbReference type="PANTHER" id="PTHR24300:SF424">
    <property type="entry name" value="CYTOCHROME P450"/>
    <property type="match status" value="1"/>
</dbReference>
<evidence type="ECO:0000256" key="1">
    <source>
        <dbReference type="ARBA" id="ARBA00001971"/>
    </source>
</evidence>
<evidence type="ECO:0000256" key="5">
    <source>
        <dbReference type="ARBA" id="ARBA00022617"/>
    </source>
</evidence>
<keyword evidence="17" id="KW-1185">Reference proteome</keyword>
<dbReference type="GO" id="GO:0020037">
    <property type="term" value="F:heme binding"/>
    <property type="evidence" value="ECO:0007669"/>
    <property type="project" value="InterPro"/>
</dbReference>
<evidence type="ECO:0000256" key="13">
    <source>
        <dbReference type="PIRSR" id="PIRSR602401-1"/>
    </source>
</evidence>
<dbReference type="PANTHER" id="PTHR24300">
    <property type="entry name" value="CYTOCHROME P450 508A4-RELATED"/>
    <property type="match status" value="1"/>
</dbReference>
<reference evidence="18" key="1">
    <citation type="submission" date="2025-08" db="UniProtKB">
        <authorList>
            <consortium name="RefSeq"/>
        </authorList>
    </citation>
    <scope>IDENTIFICATION</scope>
    <source>
        <tissue evidence="18">Blood</tissue>
    </source>
</reference>
<feature type="signal peptide" evidence="16">
    <location>
        <begin position="1"/>
        <end position="24"/>
    </location>
</feature>
<dbReference type="FunFam" id="1.10.630.10:FF:000001">
    <property type="entry name" value="Cytochrome P450, family 2"/>
    <property type="match status" value="1"/>
</dbReference>
<comment type="cofactor">
    <cofactor evidence="1 13">
        <name>heme</name>
        <dbReference type="ChEBI" id="CHEBI:30413"/>
    </cofactor>
</comment>
<evidence type="ECO:0000256" key="6">
    <source>
        <dbReference type="ARBA" id="ARBA00022723"/>
    </source>
</evidence>
<dbReference type="PRINTS" id="PR01684">
    <property type="entry name" value="EP450ICYP2A"/>
</dbReference>
<keyword evidence="11 14" id="KW-0503">Monooxygenase</keyword>
<proteinExistence type="inferred from homology"/>
<dbReference type="GO" id="GO:0019373">
    <property type="term" value="P:epoxygenase P450 pathway"/>
    <property type="evidence" value="ECO:0007669"/>
    <property type="project" value="TreeGrafter"/>
</dbReference>
<dbReference type="GO" id="GO:0008392">
    <property type="term" value="F:arachidonate epoxygenase activity"/>
    <property type="evidence" value="ECO:0007669"/>
    <property type="project" value="TreeGrafter"/>
</dbReference>
<feature type="binding site" description="axial binding residue" evidence="13">
    <location>
        <position position="440"/>
    </location>
    <ligand>
        <name>heme</name>
        <dbReference type="ChEBI" id="CHEBI:30413"/>
    </ligand>
    <ligandPart>
        <name>Fe</name>
        <dbReference type="ChEBI" id="CHEBI:18248"/>
    </ligandPart>
</feature>
<comment type="subcellular location">
    <subcellularLocation>
        <location evidence="3">Endoplasmic reticulum membrane</location>
    </subcellularLocation>
    <subcellularLocation>
        <location evidence="2">Microsome membrane</location>
    </subcellularLocation>
</comment>
<evidence type="ECO:0000256" key="16">
    <source>
        <dbReference type="SAM" id="SignalP"/>
    </source>
</evidence>
<dbReference type="GO" id="GO:0005789">
    <property type="term" value="C:endoplasmic reticulum membrane"/>
    <property type="evidence" value="ECO:0007669"/>
    <property type="project" value="UniProtKB-SubCell"/>
</dbReference>
<dbReference type="InterPro" id="IPR050182">
    <property type="entry name" value="Cytochrome_P450_fam2"/>
</dbReference>
<dbReference type="SUPFAM" id="SSF48264">
    <property type="entry name" value="Cytochrome P450"/>
    <property type="match status" value="1"/>
</dbReference>
<evidence type="ECO:0000256" key="10">
    <source>
        <dbReference type="ARBA" id="ARBA00023004"/>
    </source>
</evidence>
<dbReference type="PRINTS" id="PR00385">
    <property type="entry name" value="P450"/>
</dbReference>
<dbReference type="AlphaFoldDB" id="A0AA97LH05"/>
<feature type="chain" id="PRO_5041707656" evidence="16">
    <location>
        <begin position="25"/>
        <end position="532"/>
    </location>
</feature>
<evidence type="ECO:0000256" key="4">
    <source>
        <dbReference type="ARBA" id="ARBA00010617"/>
    </source>
</evidence>
<keyword evidence="5 13" id="KW-0349">Heme</keyword>
<dbReference type="PROSITE" id="PS00086">
    <property type="entry name" value="CYTOCHROME_P450"/>
    <property type="match status" value="1"/>
</dbReference>
<protein>
    <submittedName>
        <fullName evidence="18">Cytochrome P450 2G1-like isoform X1</fullName>
    </submittedName>
</protein>
<gene>
    <name evidence="18" type="primary">LOC129343555</name>
</gene>
<evidence type="ECO:0000256" key="9">
    <source>
        <dbReference type="ARBA" id="ARBA00023002"/>
    </source>
</evidence>
<dbReference type="Pfam" id="PF00067">
    <property type="entry name" value="p450"/>
    <property type="match status" value="1"/>
</dbReference>
<dbReference type="KEGG" id="emc:129343555"/>
<evidence type="ECO:0000313" key="18">
    <source>
        <dbReference type="RefSeq" id="XP_054855798.1"/>
    </source>
</evidence>
<dbReference type="RefSeq" id="XP_054855798.1">
    <property type="nucleotide sequence ID" value="XM_054999823.1"/>
</dbReference>
<evidence type="ECO:0000313" key="17">
    <source>
        <dbReference type="Proteomes" id="UP001190640"/>
    </source>
</evidence>
<evidence type="ECO:0000256" key="11">
    <source>
        <dbReference type="ARBA" id="ARBA00023033"/>
    </source>
</evidence>
<keyword evidence="12" id="KW-0472">Membrane</keyword>
<keyword evidence="10 13" id="KW-0408">Iron</keyword>
<keyword evidence="8" id="KW-0492">Microsome</keyword>
<sequence length="532" mass="60036">MMELGESLLLLLIICISISVLISAWSQMAQRRHLPPGPTPLPVLGNLLELKADDILKSFKKLSDRYGPVYTVHLGPRRVVVLHGYEAVKEALVDFAEEFSGRGYLATVDDFVQGLGIAFANGERWKQLRRFTLNTLRNFGMGKRSVEERIQEEAHFLVEEFRKTKGVPFDPTFFLSRSVSNVICSIMFGQRFDYQDKDFLTLLTKINENFVVMSGTWGQLYEMFSWIMKYLPGPHQQLFRNLSDIRDFVAERIKVNEASLDPDDPRDFIDCFLIQMEKESKNLSSEFHLKTLAMTVLVLFIAGTETVSSTLRFGFLILMKYPEVQAKVFQEIDDVIGKNRLPVMEDRAQMPYTDAVIHEIQRFSDVIPMNLPHALTQTVQFRGYTLPKGTNVFPLLTSVLKDPGSFSDPEKFNPGHFLDEQGRFKKNDAFLPFSTGKRICAGAGLARTELFIFLTSLLQNFTLRSPVDPQEIDLTPPVSGFANIPPTYQLCAIPRGGRAGQEGEWGEGKKGQEAPNVGGESPGESCQPAPRE</sequence>
<keyword evidence="9 14" id="KW-0560">Oxidoreductase</keyword>
<comment type="similarity">
    <text evidence="4 14">Belongs to the cytochrome P450 family.</text>
</comment>
<keyword evidence="7" id="KW-0256">Endoplasmic reticulum</keyword>
<dbReference type="InterPro" id="IPR008067">
    <property type="entry name" value="Cyt_P450_E_grp-I_CYP2A-like"/>
</dbReference>
<dbReference type="PRINTS" id="PR00463">
    <property type="entry name" value="EP450I"/>
</dbReference>
<organism evidence="17 18">
    <name type="scientific">Eublepharis macularius</name>
    <name type="common">Leopard gecko</name>
    <name type="synonym">Cyrtodactylus macularius</name>
    <dbReference type="NCBI Taxonomy" id="481883"/>
    <lineage>
        <taxon>Eukaryota</taxon>
        <taxon>Metazoa</taxon>
        <taxon>Chordata</taxon>
        <taxon>Craniata</taxon>
        <taxon>Vertebrata</taxon>
        <taxon>Euteleostomi</taxon>
        <taxon>Lepidosauria</taxon>
        <taxon>Squamata</taxon>
        <taxon>Bifurcata</taxon>
        <taxon>Gekkota</taxon>
        <taxon>Eublepharidae</taxon>
        <taxon>Eublepharinae</taxon>
        <taxon>Eublepharis</taxon>
    </lineage>
</organism>
<dbReference type="InterPro" id="IPR002401">
    <property type="entry name" value="Cyt_P450_E_grp-I"/>
</dbReference>